<feature type="signal peptide" evidence="9">
    <location>
        <begin position="1"/>
        <end position="19"/>
    </location>
</feature>
<protein>
    <submittedName>
        <fullName evidence="11">M3 family metallopeptidase</fullName>
    </submittedName>
</protein>
<proteinExistence type="inferred from homology"/>
<dbReference type="GO" id="GO:0005829">
    <property type="term" value="C:cytosol"/>
    <property type="evidence" value="ECO:0007669"/>
    <property type="project" value="TreeGrafter"/>
</dbReference>
<feature type="domain" description="Peptidase M3A/M3B catalytic" evidence="10">
    <location>
        <begin position="252"/>
        <end position="701"/>
    </location>
</feature>
<keyword evidence="4 7" id="KW-0378">Hydrolase</keyword>
<evidence type="ECO:0000256" key="4">
    <source>
        <dbReference type="ARBA" id="ARBA00022801"/>
    </source>
</evidence>
<dbReference type="Gene3D" id="3.40.390.10">
    <property type="entry name" value="Collagenase (Catalytic Domain)"/>
    <property type="match status" value="1"/>
</dbReference>
<evidence type="ECO:0000256" key="9">
    <source>
        <dbReference type="SAM" id="SignalP"/>
    </source>
</evidence>
<comment type="caution">
    <text evidence="11">The sequence shown here is derived from an EMBL/GenBank/DDBJ whole genome shotgun (WGS) entry which is preliminary data.</text>
</comment>
<dbReference type="GO" id="GO:0046872">
    <property type="term" value="F:metal ion binding"/>
    <property type="evidence" value="ECO:0007669"/>
    <property type="project" value="UniProtKB-UniRule"/>
</dbReference>
<keyword evidence="9" id="KW-0732">Signal</keyword>
<gene>
    <name evidence="11" type="ORF">H9816_08160</name>
</gene>
<evidence type="ECO:0000313" key="11">
    <source>
        <dbReference type="EMBL" id="HIZ15860.1"/>
    </source>
</evidence>
<dbReference type="Proteomes" id="UP000824014">
    <property type="component" value="Unassembled WGS sequence"/>
</dbReference>
<reference evidence="11" key="2">
    <citation type="submission" date="2021-04" db="EMBL/GenBank/DDBJ databases">
        <authorList>
            <person name="Gilroy R."/>
        </authorList>
    </citation>
    <scope>NUCLEOTIDE SEQUENCE</scope>
    <source>
        <strain evidence="11">ChiHjej11B10-19426</strain>
    </source>
</reference>
<dbReference type="GO" id="GO:0004222">
    <property type="term" value="F:metalloendopeptidase activity"/>
    <property type="evidence" value="ECO:0007669"/>
    <property type="project" value="InterPro"/>
</dbReference>
<dbReference type="CDD" id="cd06456">
    <property type="entry name" value="M3A_DCP"/>
    <property type="match status" value="1"/>
</dbReference>
<dbReference type="InterPro" id="IPR045090">
    <property type="entry name" value="Pept_M3A_M3B"/>
</dbReference>
<name>A0A9D2DF20_9BACT</name>
<dbReference type="PANTHER" id="PTHR43660:SF1">
    <property type="entry name" value="DIPEPTIDYL CARBOXYPEPTIDASE"/>
    <property type="match status" value="1"/>
</dbReference>
<evidence type="ECO:0000256" key="3">
    <source>
        <dbReference type="ARBA" id="ARBA00022723"/>
    </source>
</evidence>
<dbReference type="PROSITE" id="PS51257">
    <property type="entry name" value="PROKAR_LIPOPROTEIN"/>
    <property type="match status" value="1"/>
</dbReference>
<evidence type="ECO:0000259" key="10">
    <source>
        <dbReference type="Pfam" id="PF01432"/>
    </source>
</evidence>
<dbReference type="PANTHER" id="PTHR43660">
    <property type="entry name" value="DIPEPTIDYL CARBOXYPEPTIDASE"/>
    <property type="match status" value="1"/>
</dbReference>
<dbReference type="GO" id="GO:0004180">
    <property type="term" value="F:carboxypeptidase activity"/>
    <property type="evidence" value="ECO:0007669"/>
    <property type="project" value="TreeGrafter"/>
</dbReference>
<organism evidence="11 12">
    <name type="scientific">Candidatus Tidjanibacter faecipullorum</name>
    <dbReference type="NCBI Taxonomy" id="2838766"/>
    <lineage>
        <taxon>Bacteria</taxon>
        <taxon>Pseudomonadati</taxon>
        <taxon>Bacteroidota</taxon>
        <taxon>Bacteroidia</taxon>
        <taxon>Bacteroidales</taxon>
        <taxon>Rikenellaceae</taxon>
        <taxon>Tidjanibacter</taxon>
    </lineage>
</organism>
<comment type="cofactor">
    <cofactor evidence="7">
        <name>Zn(2+)</name>
        <dbReference type="ChEBI" id="CHEBI:29105"/>
    </cofactor>
    <text evidence="7">Binds 1 zinc ion.</text>
</comment>
<dbReference type="SUPFAM" id="SSF55486">
    <property type="entry name" value="Metalloproteases ('zincins'), catalytic domain"/>
    <property type="match status" value="1"/>
</dbReference>
<reference evidence="11" key="1">
    <citation type="journal article" date="2021" name="PeerJ">
        <title>Extensive microbial diversity within the chicken gut microbiome revealed by metagenomics and culture.</title>
        <authorList>
            <person name="Gilroy R."/>
            <person name="Ravi A."/>
            <person name="Getino M."/>
            <person name="Pursley I."/>
            <person name="Horton D.L."/>
            <person name="Alikhan N.F."/>
            <person name="Baker D."/>
            <person name="Gharbi K."/>
            <person name="Hall N."/>
            <person name="Watson M."/>
            <person name="Adriaenssens E.M."/>
            <person name="Foster-Nyarko E."/>
            <person name="Jarju S."/>
            <person name="Secka A."/>
            <person name="Antonio M."/>
            <person name="Oren A."/>
            <person name="Chaudhuri R.R."/>
            <person name="La Ragione R."/>
            <person name="Hildebrand F."/>
            <person name="Pallen M.J."/>
        </authorList>
    </citation>
    <scope>NUCLEOTIDE SEQUENCE</scope>
    <source>
        <strain evidence="11">ChiHjej11B10-19426</strain>
    </source>
</reference>
<keyword evidence="3 7" id="KW-0479">Metal-binding</keyword>
<evidence type="ECO:0000256" key="7">
    <source>
        <dbReference type="RuleBase" id="RU003435"/>
    </source>
</evidence>
<dbReference type="InterPro" id="IPR001567">
    <property type="entry name" value="Pept_M3A_M3B_dom"/>
</dbReference>
<feature type="chain" id="PRO_5039260672" evidence="9">
    <location>
        <begin position="20"/>
        <end position="712"/>
    </location>
</feature>
<feature type="region of interest" description="Disordered" evidence="8">
    <location>
        <begin position="692"/>
        <end position="712"/>
    </location>
</feature>
<evidence type="ECO:0000256" key="8">
    <source>
        <dbReference type="SAM" id="MobiDB-lite"/>
    </source>
</evidence>
<evidence type="ECO:0000313" key="12">
    <source>
        <dbReference type="Proteomes" id="UP000824014"/>
    </source>
</evidence>
<dbReference type="AlphaFoldDB" id="A0A9D2DF20"/>
<dbReference type="Gene3D" id="1.20.1050.40">
    <property type="entry name" value="Endopeptidase. Chain P, domain 1"/>
    <property type="match status" value="1"/>
</dbReference>
<evidence type="ECO:0000256" key="1">
    <source>
        <dbReference type="ARBA" id="ARBA00006040"/>
    </source>
</evidence>
<dbReference type="EMBL" id="DXCC01000031">
    <property type="protein sequence ID" value="HIZ15860.1"/>
    <property type="molecule type" value="Genomic_DNA"/>
</dbReference>
<dbReference type="InterPro" id="IPR034005">
    <property type="entry name" value="M3A_DCP"/>
</dbReference>
<dbReference type="InterPro" id="IPR024079">
    <property type="entry name" value="MetalloPept_cat_dom_sf"/>
</dbReference>
<evidence type="ECO:0000256" key="5">
    <source>
        <dbReference type="ARBA" id="ARBA00022833"/>
    </source>
</evidence>
<dbReference type="InterPro" id="IPR024080">
    <property type="entry name" value="Neurolysin/TOP_N"/>
</dbReference>
<comment type="similarity">
    <text evidence="1 7">Belongs to the peptidase M3 family.</text>
</comment>
<evidence type="ECO:0000256" key="6">
    <source>
        <dbReference type="ARBA" id="ARBA00023049"/>
    </source>
</evidence>
<dbReference type="GO" id="GO:0006508">
    <property type="term" value="P:proteolysis"/>
    <property type="evidence" value="ECO:0007669"/>
    <property type="project" value="UniProtKB-KW"/>
</dbReference>
<dbReference type="Gene3D" id="1.10.1370.10">
    <property type="entry name" value="Neurolysin, domain 3"/>
    <property type="match status" value="1"/>
</dbReference>
<keyword evidence="6 7" id="KW-0482">Metalloprotease</keyword>
<evidence type="ECO:0000256" key="2">
    <source>
        <dbReference type="ARBA" id="ARBA00022670"/>
    </source>
</evidence>
<dbReference type="InterPro" id="IPR024077">
    <property type="entry name" value="Neurolysin/TOP_dom2"/>
</dbReference>
<keyword evidence="5 7" id="KW-0862">Zinc</keyword>
<dbReference type="Pfam" id="PF01432">
    <property type="entry name" value="Peptidase_M3"/>
    <property type="match status" value="1"/>
</dbReference>
<keyword evidence="2 7" id="KW-0645">Protease</keyword>
<accession>A0A9D2DF20</accession>
<sequence length="712" mass="81038">MKKIGLILASCTVMTLVSACGGNENGNGQNPLLGEWTTPYGVPPFDQIKTSDYLPAFKEAMKQHNEEIEAIVSSKETPTFENTILAYDNAGDLLGRIASTFWSVAAADTDPEMQKVQEQAASMLSEHSDGIMLNDKLFQRIKAVYEQRDMLDPMQRRLTEKIYKDFERSGANLSPEDKAEFSKLNSRLAQLSFQFGKNLLAENARYQLVLSEEEVNGLPATVRNMARAAAREAKVGDQKYLFTLSPASMGPFMTYSPNRDLRKQLYQAYTEKCMHGDELDNSKLVNEIVELRTKRAHLLGYDTHAAYVLDNNMAKTPENVYGLLDEVWGPALNRAKDELAAMQEIKLKETGNTDFAAWDWPYYAEKVRKAQYDLDQDALRAYFPLENVRQGIFELSNRLYGITFRPAVLPVYNEECTTYEVYDTDDTLLGVLYMDLYVRAGRKGPGAWCGTFRSQSCDAEGNRVVPIVYIVANFPRPNGSTPSLLSLDETRTFFHEFGHALHMLFCDVPYRGLTEVENDFVELPSQIMENWATEPEMLRSYALHWQTGRVIPDEMIDRILESAHFNQGFATTELVAASYIDMDIHNQKDFVPVDPAAYEKRVLNEERGLIPQIDPRYRYTYFSHIFDGGYSAGYYGYLWAEVLDKDAYEAFMETGEPFNRKVATRFREEILSKGGTADGMVLYENFRGRQPSREPLLRSRGLLNEENAEAQK</sequence>